<comment type="caution">
    <text evidence="2">The sequence shown here is derived from an EMBL/GenBank/DDBJ whole genome shotgun (WGS) entry which is preliminary data.</text>
</comment>
<evidence type="ECO:0008006" key="4">
    <source>
        <dbReference type="Google" id="ProtNLM"/>
    </source>
</evidence>
<name>A0A7W1XCI0_9BACL</name>
<dbReference type="InterPro" id="IPR053154">
    <property type="entry name" value="c-di-AMP_regulator"/>
</dbReference>
<organism evidence="2 3">
    <name type="scientific">Thermoactinomyces daqus</name>
    <dbReference type="NCBI Taxonomy" id="1329516"/>
    <lineage>
        <taxon>Bacteria</taxon>
        <taxon>Bacillati</taxon>
        <taxon>Bacillota</taxon>
        <taxon>Bacilli</taxon>
        <taxon>Bacillales</taxon>
        <taxon>Thermoactinomycetaceae</taxon>
        <taxon>Thermoactinomyces</taxon>
    </lineage>
</organism>
<accession>A0A7W1XCI0</accession>
<dbReference type="OrthoDB" id="1013291at2"/>
<dbReference type="AlphaFoldDB" id="A0A7W1XCI0"/>
<gene>
    <name evidence="2" type="ORF">H1164_14700</name>
</gene>
<reference evidence="2 3" key="1">
    <citation type="submission" date="2020-07" db="EMBL/GenBank/DDBJ databases">
        <authorList>
            <person name="Feng H."/>
        </authorList>
    </citation>
    <scope>NUCLEOTIDE SEQUENCE [LARGE SCALE GENOMIC DNA]</scope>
    <source>
        <strain evidence="3">s-11</strain>
    </source>
</reference>
<dbReference type="Pfam" id="PF07949">
    <property type="entry name" value="YbbR"/>
    <property type="match status" value="2"/>
</dbReference>
<dbReference type="PANTHER" id="PTHR37804">
    <property type="entry name" value="CDAA REGULATORY PROTEIN CDAR"/>
    <property type="match status" value="1"/>
</dbReference>
<proteinExistence type="predicted"/>
<dbReference type="EMBL" id="JACEIP010000029">
    <property type="protein sequence ID" value="MBA4544120.1"/>
    <property type="molecule type" value="Genomic_DNA"/>
</dbReference>
<keyword evidence="1" id="KW-0812">Transmembrane</keyword>
<keyword evidence="1" id="KW-1133">Transmembrane helix</keyword>
<dbReference type="Gene3D" id="2.170.120.40">
    <property type="entry name" value="YbbR-like domain"/>
    <property type="match status" value="2"/>
</dbReference>
<dbReference type="PANTHER" id="PTHR37804:SF1">
    <property type="entry name" value="CDAA REGULATORY PROTEIN CDAR"/>
    <property type="match status" value="1"/>
</dbReference>
<protein>
    <recommendedName>
        <fullName evidence="4">YbbR domain-containing protein</fullName>
    </recommendedName>
</protein>
<feature type="transmembrane region" description="Helical" evidence="1">
    <location>
        <begin position="9"/>
        <end position="26"/>
    </location>
</feature>
<dbReference type="Proteomes" id="UP000530514">
    <property type="component" value="Unassembled WGS sequence"/>
</dbReference>
<dbReference type="RefSeq" id="WP_033101990.1">
    <property type="nucleotide sequence ID" value="NZ_JACEIP010000029.1"/>
</dbReference>
<evidence type="ECO:0000256" key="1">
    <source>
        <dbReference type="SAM" id="Phobius"/>
    </source>
</evidence>
<evidence type="ECO:0000313" key="3">
    <source>
        <dbReference type="Proteomes" id="UP000530514"/>
    </source>
</evidence>
<keyword evidence="3" id="KW-1185">Reference proteome</keyword>
<keyword evidence="1" id="KW-0472">Membrane</keyword>
<dbReference type="InterPro" id="IPR012505">
    <property type="entry name" value="YbbR"/>
</dbReference>
<sequence length="397" mass="43097">MNKWLQNDWILRIISLALAILLWSAVTDTSLSSSSSDTHIREATVQVKYDDEHYDLVGKPPKVELIVEGNQAFFGHFSTNYRLYVDARRVGAGTHQLPVQVKGLPYPVDARVEPARIDVTLVPKLQKEMHVEPELIGSVPDGFKAGTPVINPDKVLVKGTEAELKKVTSVKAIVNLNNKKKSVNQVIVLQAYGENGPLSNVEIEPKTAVVQVPISIPGKTVPLSIEPGKAPPPEYAVAGIDTNVDQITVYGPMSYLNHLQFYAGPRPDLSDITEDTTLVMPVPVHSPAIKVEPKEIKIYVKMIPAETKVIKNVPLEVTGLNGGVNARILSPSDAKLNITLSGAPKQIDQLGAADVRALVDVSNLSAGVHDVPIRFVLPSYVQVVGQDKLKAKIQILG</sequence>
<evidence type="ECO:0000313" key="2">
    <source>
        <dbReference type="EMBL" id="MBA4544120.1"/>
    </source>
</evidence>
<dbReference type="Gene3D" id="2.170.120.30">
    <property type="match status" value="2"/>
</dbReference>